<dbReference type="InterPro" id="IPR011990">
    <property type="entry name" value="TPR-like_helical_dom_sf"/>
</dbReference>
<evidence type="ECO:0000313" key="9">
    <source>
        <dbReference type="Proteomes" id="UP000263900"/>
    </source>
</evidence>
<dbReference type="GO" id="GO:0009279">
    <property type="term" value="C:cell outer membrane"/>
    <property type="evidence" value="ECO:0007669"/>
    <property type="project" value="UniProtKB-SubCell"/>
</dbReference>
<evidence type="ECO:0000313" key="8">
    <source>
        <dbReference type="EMBL" id="AXY75577.1"/>
    </source>
</evidence>
<keyword evidence="5" id="KW-0998">Cell outer membrane</keyword>
<dbReference type="Proteomes" id="UP000263900">
    <property type="component" value="Chromosome"/>
</dbReference>
<proteinExistence type="inferred from homology"/>
<feature type="domain" description="SusD-like N-terminal" evidence="7">
    <location>
        <begin position="71"/>
        <end position="226"/>
    </location>
</feature>
<keyword evidence="4" id="KW-0472">Membrane</keyword>
<comment type="subcellular location">
    <subcellularLocation>
        <location evidence="1">Cell outer membrane</location>
    </subcellularLocation>
</comment>
<evidence type="ECO:0000256" key="2">
    <source>
        <dbReference type="ARBA" id="ARBA00006275"/>
    </source>
</evidence>
<sequence length="568" mass="63281">MSISFSIIKKTLLAAGIVVAVQSCKVDIMPTDRYTEEAVWSNPANMELYVNGMYSEFKTFQFGVFPIGYDNATDALSDIEKYTSTVSGNGTVNILATDASRVNAAGPQLNYWQSGYTRIRRLNEFLDGLAKYAKVDETGKKQYEAEARFIRGYVYFWLVKLHGSVVLLDNIGQYLTTNHQRAAEEDCWKFIAADFAYAAENLPKQWDAARTGRATKGAAYGMLARTWIYAASIAENDKKQFNQDALTGVSAGNAQTYYQNAANAAKAVVDLANEGYYALETDFNNIFTNKNTKEAVFKLDFVAPQLTHNLDLGFAPPADAPGQCLVYGVPTAELVNEFEMSDGSKFSWSNTTQAASPYANREPRFYASILYNGASWKGRTINTTPDNVAEGFTEYAVTTEPRKTVTGYYIKKMLNPAVNNFVVNKSVQSWIELRYAEVLLIQAEAKAKLNDVTGAQDALNALRNKRGLPNTAASNTAQLMTAVEHERIVELAFEGHRYWDLRRWRKAHTVLNNVKFTGHKVTPSGASFKYEVVPCDNVNRQFTPALYYIPIPVGELQVNTALTQIKGW</sequence>
<dbReference type="OrthoDB" id="691231at2"/>
<evidence type="ECO:0000259" key="6">
    <source>
        <dbReference type="Pfam" id="PF07980"/>
    </source>
</evidence>
<organism evidence="8 9">
    <name type="scientific">Paraflavitalea soli</name>
    <dbReference type="NCBI Taxonomy" id="2315862"/>
    <lineage>
        <taxon>Bacteria</taxon>
        <taxon>Pseudomonadati</taxon>
        <taxon>Bacteroidota</taxon>
        <taxon>Chitinophagia</taxon>
        <taxon>Chitinophagales</taxon>
        <taxon>Chitinophagaceae</taxon>
        <taxon>Paraflavitalea</taxon>
    </lineage>
</organism>
<dbReference type="EMBL" id="CP032157">
    <property type="protein sequence ID" value="AXY75577.1"/>
    <property type="molecule type" value="Genomic_DNA"/>
</dbReference>
<dbReference type="Pfam" id="PF07980">
    <property type="entry name" value="SusD_RagB"/>
    <property type="match status" value="1"/>
</dbReference>
<dbReference type="AlphaFoldDB" id="A0A3B7MP66"/>
<dbReference type="InterPro" id="IPR033985">
    <property type="entry name" value="SusD-like_N"/>
</dbReference>
<dbReference type="Gene3D" id="1.25.40.390">
    <property type="match status" value="1"/>
</dbReference>
<dbReference type="Pfam" id="PF14322">
    <property type="entry name" value="SusD-like_3"/>
    <property type="match status" value="1"/>
</dbReference>
<protein>
    <submittedName>
        <fullName evidence="8">RagB/SusD family nutrient uptake outer membrane protein</fullName>
    </submittedName>
</protein>
<evidence type="ECO:0000256" key="4">
    <source>
        <dbReference type="ARBA" id="ARBA00023136"/>
    </source>
</evidence>
<keyword evidence="3" id="KW-0732">Signal</keyword>
<evidence type="ECO:0000256" key="5">
    <source>
        <dbReference type="ARBA" id="ARBA00023237"/>
    </source>
</evidence>
<keyword evidence="9" id="KW-1185">Reference proteome</keyword>
<comment type="similarity">
    <text evidence="2">Belongs to the SusD family.</text>
</comment>
<reference evidence="8 9" key="1">
    <citation type="submission" date="2018-09" db="EMBL/GenBank/DDBJ databases">
        <title>Genome sequencing of strain 6GH32-13.</title>
        <authorList>
            <person name="Weon H.-Y."/>
            <person name="Heo J."/>
            <person name="Kwon S.-W."/>
        </authorList>
    </citation>
    <scope>NUCLEOTIDE SEQUENCE [LARGE SCALE GENOMIC DNA]</scope>
    <source>
        <strain evidence="8 9">5GH32-13</strain>
    </source>
</reference>
<dbReference type="SUPFAM" id="SSF48452">
    <property type="entry name" value="TPR-like"/>
    <property type="match status" value="1"/>
</dbReference>
<dbReference type="InterPro" id="IPR012944">
    <property type="entry name" value="SusD_RagB_dom"/>
</dbReference>
<evidence type="ECO:0000256" key="1">
    <source>
        <dbReference type="ARBA" id="ARBA00004442"/>
    </source>
</evidence>
<name>A0A3B7MP66_9BACT</name>
<feature type="domain" description="RagB/SusD" evidence="6">
    <location>
        <begin position="318"/>
        <end position="568"/>
    </location>
</feature>
<accession>A0A3B7MP66</accession>
<dbReference type="RefSeq" id="WP_119051458.1">
    <property type="nucleotide sequence ID" value="NZ_CP032157.1"/>
</dbReference>
<evidence type="ECO:0000259" key="7">
    <source>
        <dbReference type="Pfam" id="PF14322"/>
    </source>
</evidence>
<dbReference type="KEGG" id="pseg:D3H65_17030"/>
<gene>
    <name evidence="8" type="ORF">D3H65_17030</name>
</gene>
<evidence type="ECO:0000256" key="3">
    <source>
        <dbReference type="ARBA" id="ARBA00022729"/>
    </source>
</evidence>